<feature type="region of interest" description="Disordered" evidence="4">
    <location>
        <begin position="483"/>
        <end position="504"/>
    </location>
</feature>
<gene>
    <name evidence="6" type="ORF">WMY93_015173</name>
</gene>
<feature type="region of interest" description="Disordered" evidence="4">
    <location>
        <begin position="374"/>
        <end position="450"/>
    </location>
</feature>
<dbReference type="Gene3D" id="1.10.510.10">
    <property type="entry name" value="Transferase(Phosphotransferase) domain 1"/>
    <property type="match status" value="1"/>
</dbReference>
<keyword evidence="1 3" id="KW-0547">Nucleotide-binding</keyword>
<dbReference type="SUPFAM" id="SSF56112">
    <property type="entry name" value="Protein kinase-like (PK-like)"/>
    <property type="match status" value="1"/>
</dbReference>
<dbReference type="GO" id="GO:0005524">
    <property type="term" value="F:ATP binding"/>
    <property type="evidence" value="ECO:0007669"/>
    <property type="project" value="UniProtKB-UniRule"/>
</dbReference>
<name>A0AAW0NYY0_9GOBI</name>
<evidence type="ECO:0000259" key="5">
    <source>
        <dbReference type="PROSITE" id="PS50011"/>
    </source>
</evidence>
<dbReference type="EMBL" id="JBBPFD010000010">
    <property type="protein sequence ID" value="KAK7910489.1"/>
    <property type="molecule type" value="Genomic_DNA"/>
</dbReference>
<protein>
    <recommendedName>
        <fullName evidence="5">Protein kinase domain-containing protein</fullName>
    </recommendedName>
</protein>
<dbReference type="SMART" id="SM00220">
    <property type="entry name" value="S_TKc"/>
    <property type="match status" value="1"/>
</dbReference>
<dbReference type="PANTHER" id="PTHR44329">
    <property type="entry name" value="SERINE/THREONINE-PROTEIN KINASE TNNI3K-RELATED"/>
    <property type="match status" value="1"/>
</dbReference>
<feature type="compositionally biased region" description="Polar residues" evidence="4">
    <location>
        <begin position="426"/>
        <end position="438"/>
    </location>
</feature>
<feature type="binding site" evidence="3">
    <location>
        <position position="46"/>
    </location>
    <ligand>
        <name>ATP</name>
        <dbReference type="ChEBI" id="CHEBI:30616"/>
    </ligand>
</feature>
<evidence type="ECO:0000313" key="7">
    <source>
        <dbReference type="Proteomes" id="UP001460270"/>
    </source>
</evidence>
<dbReference type="PROSITE" id="PS50011">
    <property type="entry name" value="PROTEIN_KINASE_DOM"/>
    <property type="match status" value="1"/>
</dbReference>
<dbReference type="PROSITE" id="PS00107">
    <property type="entry name" value="PROTEIN_KINASE_ATP"/>
    <property type="match status" value="1"/>
</dbReference>
<dbReference type="GO" id="GO:0004706">
    <property type="term" value="F:JUN kinase kinase kinase activity"/>
    <property type="evidence" value="ECO:0007669"/>
    <property type="project" value="TreeGrafter"/>
</dbReference>
<evidence type="ECO:0000256" key="1">
    <source>
        <dbReference type="ARBA" id="ARBA00022741"/>
    </source>
</evidence>
<dbReference type="InterPro" id="IPR011009">
    <property type="entry name" value="Kinase-like_dom_sf"/>
</dbReference>
<accession>A0AAW0NYY0</accession>
<keyword evidence="7" id="KW-1185">Reference proteome</keyword>
<dbReference type="AlphaFoldDB" id="A0AAW0NYY0"/>
<comment type="caution">
    <text evidence="6">The sequence shown here is derived from an EMBL/GenBank/DDBJ whole genome shotgun (WGS) entry which is preliminary data.</text>
</comment>
<proteinExistence type="predicted"/>
<keyword evidence="2 3" id="KW-0067">ATP-binding</keyword>
<dbReference type="InterPro" id="IPR017441">
    <property type="entry name" value="Protein_kinase_ATP_BS"/>
</dbReference>
<dbReference type="Pfam" id="PF00069">
    <property type="entry name" value="Pkinase"/>
    <property type="match status" value="1"/>
</dbReference>
<feature type="domain" description="Protein kinase" evidence="5">
    <location>
        <begin position="17"/>
        <end position="289"/>
    </location>
</feature>
<sequence>MELISCPAPILVEESCLESWNHIGSGGFGQIYKVRHKKLCCQVAIKLLHYDDGSGSALLRELDLMRQSSSPHVIQVLGVFRGLPPCGQATRLGLVMEFMERGCLATLQGSLGGAPPWPLVFRLAHEVALGINFLHNLQPPLLHLDLKPSNVLLDSYLKAKLTDFGLAKVYSSSRLSKKDGSTEEGTLGYMPPEAFELSYKPTKSSDIYSLGILLWSLITGKQPYPYALSSIVRLRIPQGDRPSLEEIRDHTGGIAGLTGLTDLMQQCWDTKPSERPSSHSCTLVTEELFKLHKHAVNCAVLKVLDILDQTSSDSLIDQLQKVQITQTQVKEVNNCCYNVPTGRGPIQEVAGHAVSKEQIRRADDSVPFPVRVSEAELNQCPPSSPKVKSSSVKPISTSMSPPSHPQSSSSSSSSENDKPHPAFPFNKSQYQRQFSSPDSLPLHQQRQQQQTPLPYVNIHCSNITGLQVGNNNKMHIRGLVQSERRRHPTAPSTVNLPPQRKDKN</sequence>
<dbReference type="InterPro" id="IPR000719">
    <property type="entry name" value="Prot_kinase_dom"/>
</dbReference>
<evidence type="ECO:0000256" key="2">
    <source>
        <dbReference type="ARBA" id="ARBA00022840"/>
    </source>
</evidence>
<reference evidence="7" key="1">
    <citation type="submission" date="2024-04" db="EMBL/GenBank/DDBJ databases">
        <title>Salinicola lusitanus LLJ914,a marine bacterium isolated from the Okinawa Trough.</title>
        <authorList>
            <person name="Li J."/>
        </authorList>
    </citation>
    <scope>NUCLEOTIDE SEQUENCE [LARGE SCALE GENOMIC DNA]</scope>
</reference>
<organism evidence="6 7">
    <name type="scientific">Mugilogobius chulae</name>
    <name type="common">yellowstripe goby</name>
    <dbReference type="NCBI Taxonomy" id="88201"/>
    <lineage>
        <taxon>Eukaryota</taxon>
        <taxon>Metazoa</taxon>
        <taxon>Chordata</taxon>
        <taxon>Craniata</taxon>
        <taxon>Vertebrata</taxon>
        <taxon>Euteleostomi</taxon>
        <taxon>Actinopterygii</taxon>
        <taxon>Neopterygii</taxon>
        <taxon>Teleostei</taxon>
        <taxon>Neoteleostei</taxon>
        <taxon>Acanthomorphata</taxon>
        <taxon>Gobiaria</taxon>
        <taxon>Gobiiformes</taxon>
        <taxon>Gobioidei</taxon>
        <taxon>Gobiidae</taxon>
        <taxon>Gobionellinae</taxon>
        <taxon>Mugilogobius</taxon>
    </lineage>
</organism>
<dbReference type="PANTHER" id="PTHR44329:SF297">
    <property type="entry name" value="RECEPTOR-INTERACTING SERINE_THREONINE-PROTEIN KINASE 3"/>
    <property type="match status" value="1"/>
</dbReference>
<dbReference type="InterPro" id="IPR008271">
    <property type="entry name" value="Ser/Thr_kinase_AS"/>
</dbReference>
<dbReference type="PROSITE" id="PS00108">
    <property type="entry name" value="PROTEIN_KINASE_ST"/>
    <property type="match status" value="1"/>
</dbReference>
<feature type="compositionally biased region" description="Low complexity" evidence="4">
    <location>
        <begin position="385"/>
        <end position="414"/>
    </location>
</feature>
<dbReference type="InterPro" id="IPR051681">
    <property type="entry name" value="Ser/Thr_Kinases-Pseudokinases"/>
</dbReference>
<evidence type="ECO:0000313" key="6">
    <source>
        <dbReference type="EMBL" id="KAK7910489.1"/>
    </source>
</evidence>
<dbReference type="Proteomes" id="UP001460270">
    <property type="component" value="Unassembled WGS sequence"/>
</dbReference>
<evidence type="ECO:0000256" key="3">
    <source>
        <dbReference type="PROSITE-ProRule" id="PRU10141"/>
    </source>
</evidence>
<evidence type="ECO:0000256" key="4">
    <source>
        <dbReference type="SAM" id="MobiDB-lite"/>
    </source>
</evidence>